<comment type="subcellular location">
    <subcellularLocation>
        <location evidence="9">Cytoplasm</location>
    </subcellularLocation>
</comment>
<accession>A0A150IRG2</accession>
<dbReference type="Proteomes" id="UP000092403">
    <property type="component" value="Unassembled WGS sequence"/>
</dbReference>
<evidence type="ECO:0000256" key="5">
    <source>
        <dbReference type="ARBA" id="ARBA00022801"/>
    </source>
</evidence>
<dbReference type="InterPro" id="IPR023333">
    <property type="entry name" value="Proteasome_suB-type"/>
</dbReference>
<dbReference type="Gene3D" id="3.60.20.10">
    <property type="entry name" value="Glutamine Phosphoribosylpyrophosphate, subunit 1, domain 1"/>
    <property type="match status" value="1"/>
</dbReference>
<keyword evidence="8 9" id="KW-0865">Zymogen</keyword>
<dbReference type="Proteomes" id="UP000091929">
    <property type="component" value="Unassembled WGS sequence"/>
</dbReference>
<keyword evidence="3 9" id="KW-0645">Protease</keyword>
<dbReference type="InterPro" id="IPR029055">
    <property type="entry name" value="Ntn_hydrolases_N"/>
</dbReference>
<evidence type="ECO:0000256" key="2">
    <source>
        <dbReference type="ARBA" id="ARBA00022490"/>
    </source>
</evidence>
<accession>A0A150IZ59</accession>
<dbReference type="FunFam" id="3.60.20.10:FF:000049">
    <property type="entry name" value="Proteasome subunit beta"/>
    <property type="match status" value="1"/>
</dbReference>
<keyword evidence="4 9" id="KW-0888">Threonine protease</keyword>
<dbReference type="SUPFAM" id="SSF56235">
    <property type="entry name" value="N-terminal nucleophile aminohydrolases (Ntn hydrolases)"/>
    <property type="match status" value="1"/>
</dbReference>
<dbReference type="AlphaFoldDB" id="A0A150IIU8"/>
<evidence type="ECO:0000313" key="14">
    <source>
        <dbReference type="Proteomes" id="UP000091929"/>
    </source>
</evidence>
<evidence type="ECO:0000313" key="15">
    <source>
        <dbReference type="Proteomes" id="UP000092401"/>
    </source>
</evidence>
<feature type="propeptide" id="PRO_5034537525" description="Removed in mature form; by autocatalysis" evidence="9">
    <location>
        <begin position="1"/>
        <end position="7"/>
    </location>
</feature>
<comment type="similarity">
    <text evidence="9">Belongs to the peptidase T1B family.</text>
</comment>
<dbReference type="GO" id="GO:0005737">
    <property type="term" value="C:cytoplasm"/>
    <property type="evidence" value="ECO:0007669"/>
    <property type="project" value="UniProtKB-SubCell"/>
</dbReference>
<dbReference type="PROSITE" id="PS51476">
    <property type="entry name" value="PROTEASOME_BETA_2"/>
    <property type="match status" value="1"/>
</dbReference>
<dbReference type="GO" id="GO:0019774">
    <property type="term" value="C:proteasome core complex, beta-subunit complex"/>
    <property type="evidence" value="ECO:0007669"/>
    <property type="project" value="UniProtKB-UniRule"/>
</dbReference>
<dbReference type="GO" id="GO:0004298">
    <property type="term" value="F:threonine-type endopeptidase activity"/>
    <property type="evidence" value="ECO:0007669"/>
    <property type="project" value="UniProtKB-UniRule"/>
</dbReference>
<feature type="chain" id="PRO_5034537526" description="Proteasome subunit beta" evidence="9">
    <location>
        <begin position="8"/>
        <end position="205"/>
    </location>
</feature>
<name>A0A150IIU8_9EURY</name>
<organism evidence="11 15">
    <name type="scientific">Candidatus Methanofastidiosum methylothiophilum</name>
    <dbReference type="NCBI Taxonomy" id="1705564"/>
    <lineage>
        <taxon>Archaea</taxon>
        <taxon>Methanobacteriati</taxon>
        <taxon>Methanobacteriota</taxon>
        <taxon>Stenosarchaea group</taxon>
        <taxon>Candidatus Methanofastidiosia</taxon>
        <taxon>Candidatus Methanofastidiosales</taxon>
        <taxon>Candidatus Methanofastidiosaceae</taxon>
        <taxon>Candidatus Methanofastidiosum</taxon>
    </lineage>
</organism>
<evidence type="ECO:0000256" key="6">
    <source>
        <dbReference type="ARBA" id="ARBA00022813"/>
    </source>
</evidence>
<comment type="subunit">
    <text evidence="9">The 20S proteasome core is composed of 14 alpha and 14 beta subunits that assemble into four stacked heptameric rings, resulting in a barrel-shaped structure. The two inner rings, each composed of seven catalytic beta subunits, are sandwiched by two outer rings, each composed of seven alpha subunits. The catalytic chamber with the active sites is on the inside of the barrel. Has a gated structure, the ends of the cylinder being occluded by the N-termini of the alpha-subunits. Is capped at one or both ends by the proteasome regulatory ATPase, PAN.</text>
</comment>
<dbReference type="InterPro" id="IPR016050">
    <property type="entry name" value="Proteasome_bsu_CS"/>
</dbReference>
<evidence type="ECO:0000313" key="11">
    <source>
        <dbReference type="EMBL" id="KYC44798.1"/>
    </source>
</evidence>
<dbReference type="PROSITE" id="PS00854">
    <property type="entry name" value="PROTEASOME_BETA_1"/>
    <property type="match status" value="1"/>
</dbReference>
<comment type="activity regulation">
    <text evidence="9">The formation of the proteasomal ATPase PAN-20S proteasome complex, via the docking of the C-termini of PAN into the intersubunit pockets in the alpha-rings, triggers opening of the gate for substrate entry. Interconversion between the open-gate and close-gate conformations leads to a dynamic regulation of the 20S proteasome proteolysis activity.</text>
</comment>
<evidence type="ECO:0000256" key="4">
    <source>
        <dbReference type="ARBA" id="ARBA00022698"/>
    </source>
</evidence>
<dbReference type="EC" id="3.4.25.1" evidence="9"/>
<evidence type="ECO:0000256" key="3">
    <source>
        <dbReference type="ARBA" id="ARBA00022670"/>
    </source>
</evidence>
<dbReference type="InterPro" id="IPR001353">
    <property type="entry name" value="Proteasome_sua/b"/>
</dbReference>
<keyword evidence="2 9" id="KW-0963">Cytoplasm</keyword>
<evidence type="ECO:0000256" key="10">
    <source>
        <dbReference type="PIRSR" id="PIRSR600243-1"/>
    </source>
</evidence>
<dbReference type="GO" id="GO:0010498">
    <property type="term" value="P:proteasomal protein catabolic process"/>
    <property type="evidence" value="ECO:0007669"/>
    <property type="project" value="UniProtKB-UniRule"/>
</dbReference>
<dbReference type="Proteomes" id="UP000092401">
    <property type="component" value="Unassembled WGS sequence"/>
</dbReference>
<evidence type="ECO:0000256" key="1">
    <source>
        <dbReference type="ARBA" id="ARBA00001198"/>
    </source>
</evidence>
<keyword evidence="6 9" id="KW-0068">Autocatalytic cleavage</keyword>
<evidence type="ECO:0000313" key="12">
    <source>
        <dbReference type="EMBL" id="KYC47557.1"/>
    </source>
</evidence>
<evidence type="ECO:0000256" key="9">
    <source>
        <dbReference type="HAMAP-Rule" id="MF_02113"/>
    </source>
</evidence>
<keyword evidence="7 9" id="KW-0647">Proteasome</keyword>
<protein>
    <recommendedName>
        <fullName evidence="9">Proteasome subunit beta</fullName>
        <ecNumber evidence="9">3.4.25.1</ecNumber>
    </recommendedName>
    <alternativeName>
        <fullName evidence="9">20S proteasome beta subunit</fullName>
    </alternativeName>
    <alternativeName>
        <fullName evidence="9">Proteasome core protein PsmB</fullName>
    </alternativeName>
</protein>
<evidence type="ECO:0000313" key="13">
    <source>
        <dbReference type="EMBL" id="KYC50175.1"/>
    </source>
</evidence>
<dbReference type="PANTHER" id="PTHR32194">
    <property type="entry name" value="METALLOPROTEASE TLDD"/>
    <property type="match status" value="1"/>
</dbReference>
<gene>
    <name evidence="9 11" type="primary">psmB</name>
    <name evidence="11" type="ORF">APG10_01433</name>
    <name evidence="12" type="ORF">APG11_01057</name>
    <name evidence="13" type="ORF">APG12_00994</name>
</gene>
<feature type="active site" description="Nucleophile" evidence="9 10">
    <location>
        <position position="8"/>
    </location>
</feature>
<dbReference type="HAMAP" id="MF_02113_A">
    <property type="entry name" value="Proteasome_B_A"/>
    <property type="match status" value="1"/>
</dbReference>
<proteinExistence type="inferred from homology"/>
<dbReference type="EMBL" id="LNGF01000021">
    <property type="protein sequence ID" value="KYC47557.1"/>
    <property type="molecule type" value="Genomic_DNA"/>
</dbReference>
<evidence type="ECO:0000256" key="8">
    <source>
        <dbReference type="ARBA" id="ARBA00023145"/>
    </source>
</evidence>
<comment type="caution">
    <text evidence="11">The sequence shown here is derived from an EMBL/GenBank/DDBJ whole genome shotgun (WGS) entry which is preliminary data.</text>
</comment>
<evidence type="ECO:0000256" key="7">
    <source>
        <dbReference type="ARBA" id="ARBA00022942"/>
    </source>
</evidence>
<keyword evidence="5 9" id="KW-0378">Hydrolase</keyword>
<dbReference type="PRINTS" id="PR00141">
    <property type="entry name" value="PROTEASOME"/>
</dbReference>
<dbReference type="Pfam" id="PF00227">
    <property type="entry name" value="Proteasome"/>
    <property type="match status" value="1"/>
</dbReference>
<dbReference type="InterPro" id="IPR019983">
    <property type="entry name" value="Pept_T1A_Psome_bsu_arc"/>
</dbReference>
<dbReference type="EMBL" id="LNJC01000018">
    <property type="protein sequence ID" value="KYC50175.1"/>
    <property type="molecule type" value="Genomic_DNA"/>
</dbReference>
<dbReference type="PANTHER" id="PTHR32194:SF0">
    <property type="entry name" value="ATP-DEPENDENT PROTEASE SUBUNIT HSLV"/>
    <property type="match status" value="1"/>
</dbReference>
<dbReference type="NCBIfam" id="TIGR03634">
    <property type="entry name" value="arc_protsome_B"/>
    <property type="match status" value="1"/>
</dbReference>
<dbReference type="EMBL" id="LNGE01000042">
    <property type="protein sequence ID" value="KYC44798.1"/>
    <property type="molecule type" value="Genomic_DNA"/>
</dbReference>
<dbReference type="InterPro" id="IPR000243">
    <property type="entry name" value="Pept_T1A_subB"/>
</dbReference>
<sequence length="205" mass="22041">MEDIKKGTTTVAIVCKDAVVLATDRRASMGYLVAHKNVKKVHKIDDYIGATVAGSVGDIQSLIGSLRAEVNLYKMKNGTKMSTRSLATLTSHILHGQRYYPLIAWLVVAGFDEVPIAYSIDPIGGVNEDKAISTGSGSLVAYGVLESMYREGMSWEEGAAVAIKAINAAIERDLATGNGITMAVIDKDGYRELSDEEIKGIMNQN</sequence>
<comment type="function">
    <text evidence="9">Component of the proteasome core, a large protease complex with broad specificity involved in protein degradation.</text>
</comment>
<accession>A0A150IIU8</accession>
<reference evidence="14 15" key="1">
    <citation type="journal article" date="2016" name="ISME J.">
        <title>Chasing the elusive Euryarchaeota class WSA2: genomes reveal a uniquely fastidious methyl-reducing methanogen.</title>
        <authorList>
            <person name="Nobu M.K."/>
            <person name="Narihiro T."/>
            <person name="Kuroda K."/>
            <person name="Mei R."/>
            <person name="Liu W.T."/>
        </authorList>
    </citation>
    <scope>NUCLEOTIDE SEQUENCE [LARGE SCALE GENOMIC DNA]</scope>
    <source>
        <strain evidence="11">B03fssc0709_Meth_Bin005</strain>
        <strain evidence="12">B15fssc0709_Meth_Bin003</strain>
        <strain evidence="13">BMIXfssc0709_Meth_Bin006</strain>
    </source>
</reference>
<comment type="catalytic activity">
    <reaction evidence="1 9">
        <text>Cleavage of peptide bonds with very broad specificity.</text>
        <dbReference type="EC" id="3.4.25.1"/>
    </reaction>
</comment>